<dbReference type="InParanoid" id="A0A0D0CTY8"/>
<reference evidence="2 3" key="1">
    <citation type="submission" date="2014-04" db="EMBL/GenBank/DDBJ databases">
        <authorList>
            <consortium name="DOE Joint Genome Institute"/>
            <person name="Kuo A."/>
            <person name="Kohler A."/>
            <person name="Jargeat P."/>
            <person name="Nagy L.G."/>
            <person name="Floudas D."/>
            <person name="Copeland A."/>
            <person name="Barry K.W."/>
            <person name="Cichocki N."/>
            <person name="Veneault-Fourrey C."/>
            <person name="LaButti K."/>
            <person name="Lindquist E.A."/>
            <person name="Lipzen A."/>
            <person name="Lundell T."/>
            <person name="Morin E."/>
            <person name="Murat C."/>
            <person name="Sun H."/>
            <person name="Tunlid A."/>
            <person name="Henrissat B."/>
            <person name="Grigoriev I.V."/>
            <person name="Hibbett D.S."/>
            <person name="Martin F."/>
            <person name="Nordberg H.P."/>
            <person name="Cantor M.N."/>
            <person name="Hua S.X."/>
        </authorList>
    </citation>
    <scope>NUCLEOTIDE SEQUENCE [LARGE SCALE GENOMIC DNA]</scope>
    <source>
        <strain evidence="2 3">Ve08.2h10</strain>
    </source>
</reference>
<gene>
    <name evidence="2" type="ORF">PAXRUDRAFT_19803</name>
</gene>
<proteinExistence type="predicted"/>
<evidence type="ECO:0000256" key="1">
    <source>
        <dbReference type="SAM" id="MobiDB-lite"/>
    </source>
</evidence>
<accession>A0A0D0CTY8</accession>
<feature type="region of interest" description="Disordered" evidence="1">
    <location>
        <begin position="94"/>
        <end position="125"/>
    </location>
</feature>
<evidence type="ECO:0000313" key="3">
    <source>
        <dbReference type="Proteomes" id="UP000054538"/>
    </source>
</evidence>
<dbReference type="HOGENOM" id="CLU_1993357_0_0_1"/>
<dbReference type="AlphaFoldDB" id="A0A0D0CTY8"/>
<reference evidence="3" key="2">
    <citation type="submission" date="2015-01" db="EMBL/GenBank/DDBJ databases">
        <title>Evolutionary Origins and Diversification of the Mycorrhizal Mutualists.</title>
        <authorList>
            <consortium name="DOE Joint Genome Institute"/>
            <consortium name="Mycorrhizal Genomics Consortium"/>
            <person name="Kohler A."/>
            <person name="Kuo A."/>
            <person name="Nagy L.G."/>
            <person name="Floudas D."/>
            <person name="Copeland A."/>
            <person name="Barry K.W."/>
            <person name="Cichocki N."/>
            <person name="Veneault-Fourrey C."/>
            <person name="LaButti K."/>
            <person name="Lindquist E.A."/>
            <person name="Lipzen A."/>
            <person name="Lundell T."/>
            <person name="Morin E."/>
            <person name="Murat C."/>
            <person name="Riley R."/>
            <person name="Ohm R."/>
            <person name="Sun H."/>
            <person name="Tunlid A."/>
            <person name="Henrissat B."/>
            <person name="Grigoriev I.V."/>
            <person name="Hibbett D.S."/>
            <person name="Martin F."/>
        </authorList>
    </citation>
    <scope>NUCLEOTIDE SEQUENCE [LARGE SCALE GENOMIC DNA]</scope>
    <source>
        <strain evidence="3">Ve08.2h10</strain>
    </source>
</reference>
<evidence type="ECO:0000313" key="2">
    <source>
        <dbReference type="EMBL" id="KIK74511.1"/>
    </source>
</evidence>
<protein>
    <submittedName>
        <fullName evidence="2">Uncharacterized protein</fullName>
    </submittedName>
</protein>
<feature type="compositionally biased region" description="Pro residues" evidence="1">
    <location>
        <begin position="116"/>
        <end position="125"/>
    </location>
</feature>
<dbReference type="Proteomes" id="UP000054538">
    <property type="component" value="Unassembled WGS sequence"/>
</dbReference>
<dbReference type="EMBL" id="KN828799">
    <property type="protein sequence ID" value="KIK74511.1"/>
    <property type="molecule type" value="Genomic_DNA"/>
</dbReference>
<name>A0A0D0CTY8_9AGAM</name>
<keyword evidence="3" id="KW-1185">Reference proteome</keyword>
<organism evidence="2 3">
    <name type="scientific">Paxillus rubicundulus Ve08.2h10</name>
    <dbReference type="NCBI Taxonomy" id="930991"/>
    <lineage>
        <taxon>Eukaryota</taxon>
        <taxon>Fungi</taxon>
        <taxon>Dikarya</taxon>
        <taxon>Basidiomycota</taxon>
        <taxon>Agaricomycotina</taxon>
        <taxon>Agaricomycetes</taxon>
        <taxon>Agaricomycetidae</taxon>
        <taxon>Boletales</taxon>
        <taxon>Paxilineae</taxon>
        <taxon>Paxillaceae</taxon>
        <taxon>Paxillus</taxon>
    </lineage>
</organism>
<sequence>MADPNLEAAPNYTGPEFKIVHEGLRLGYHENDQQAIEHLLAAWQANRTTRIAAWNAQQEAAACADRGVEEARSAHEEEEEIVATEEAECEQREAEQKKPKMNMFAPKTSVADVLVHPPPSTLSTS</sequence>